<sequence length="288" mass="33701">MIDQKEICKSEKSLYDKNGVIIGKTYFKPKRINKSTNYKKGEDRIFKSKPYQELEEYKELEFNTYEELDNYSSEELDNYNFSNISKALRLLYLKAKNTYISNNNFEEILQIFDCNGPTLYSTKKILQKLVDIDVLFIDMCINSCIAFTDKYKDAIQCPICLSARFQKDNIANKVAAYYPLTSRLRFQYANSERSKTFRYCSNYKLNVNEFNDIFDGQLYKNIPAISKLTHLVGHNGYMGCRFCDIKGVTDTNSGVNHYYMQQVVWIEDGGEELWAPSQNYTLNNKEFA</sequence>
<dbReference type="AlphaFoldDB" id="A0A9N9JAV5"/>
<gene>
    <name evidence="1" type="ORF">DERYTH_LOCUS18919</name>
</gene>
<organism evidence="1 2">
    <name type="scientific">Dentiscutata erythropus</name>
    <dbReference type="NCBI Taxonomy" id="1348616"/>
    <lineage>
        <taxon>Eukaryota</taxon>
        <taxon>Fungi</taxon>
        <taxon>Fungi incertae sedis</taxon>
        <taxon>Mucoromycota</taxon>
        <taxon>Glomeromycotina</taxon>
        <taxon>Glomeromycetes</taxon>
        <taxon>Diversisporales</taxon>
        <taxon>Gigasporaceae</taxon>
        <taxon>Dentiscutata</taxon>
    </lineage>
</organism>
<keyword evidence="2" id="KW-1185">Reference proteome</keyword>
<dbReference type="OrthoDB" id="2440004at2759"/>
<dbReference type="Proteomes" id="UP000789405">
    <property type="component" value="Unassembled WGS sequence"/>
</dbReference>
<evidence type="ECO:0000313" key="1">
    <source>
        <dbReference type="EMBL" id="CAG8773445.1"/>
    </source>
</evidence>
<name>A0A9N9JAV5_9GLOM</name>
<protein>
    <submittedName>
        <fullName evidence="1">5435_t:CDS:1</fullName>
    </submittedName>
</protein>
<feature type="non-terminal residue" evidence="1">
    <location>
        <position position="1"/>
    </location>
</feature>
<proteinExistence type="predicted"/>
<accession>A0A9N9JAV5</accession>
<dbReference type="EMBL" id="CAJVPY010019923">
    <property type="protein sequence ID" value="CAG8773445.1"/>
    <property type="molecule type" value="Genomic_DNA"/>
</dbReference>
<reference evidence="1" key="1">
    <citation type="submission" date="2021-06" db="EMBL/GenBank/DDBJ databases">
        <authorList>
            <person name="Kallberg Y."/>
            <person name="Tangrot J."/>
            <person name="Rosling A."/>
        </authorList>
    </citation>
    <scope>NUCLEOTIDE SEQUENCE</scope>
    <source>
        <strain evidence="1">MA453B</strain>
    </source>
</reference>
<evidence type="ECO:0000313" key="2">
    <source>
        <dbReference type="Proteomes" id="UP000789405"/>
    </source>
</evidence>
<comment type="caution">
    <text evidence="1">The sequence shown here is derived from an EMBL/GenBank/DDBJ whole genome shotgun (WGS) entry which is preliminary data.</text>
</comment>